<protein>
    <submittedName>
        <fullName evidence="1">DNA topoisomerase I</fullName>
    </submittedName>
</protein>
<feature type="non-terminal residue" evidence="1">
    <location>
        <position position="1"/>
    </location>
</feature>
<evidence type="ECO:0000313" key="2">
    <source>
        <dbReference type="Proteomes" id="UP000193553"/>
    </source>
</evidence>
<dbReference type="GO" id="GO:0003677">
    <property type="term" value="F:DNA binding"/>
    <property type="evidence" value="ECO:0007669"/>
    <property type="project" value="InterPro"/>
</dbReference>
<gene>
    <name evidence="1" type="ORF">BSZ18_00390</name>
</gene>
<keyword evidence="1" id="KW-0413">Isomerase</keyword>
<comment type="caution">
    <text evidence="1">The sequence shown here is derived from an EMBL/GenBank/DDBJ whole genome shotgun (WGS) entry which is preliminary data.</text>
</comment>
<dbReference type="Proteomes" id="UP000193553">
    <property type="component" value="Unassembled WGS sequence"/>
</dbReference>
<dbReference type="EMBL" id="NAFI01000089">
    <property type="protein sequence ID" value="OSJ19644.1"/>
    <property type="molecule type" value="Genomic_DNA"/>
</dbReference>
<name>A0A1X3HFJ5_9BRAD</name>
<dbReference type="Gene3D" id="1.10.132.120">
    <property type="match status" value="1"/>
</dbReference>
<accession>A0A1X3HFJ5</accession>
<evidence type="ECO:0000313" key="1">
    <source>
        <dbReference type="EMBL" id="OSJ19644.1"/>
    </source>
</evidence>
<dbReference type="GO" id="GO:0016853">
    <property type="term" value="F:isomerase activity"/>
    <property type="evidence" value="ECO:0007669"/>
    <property type="project" value="UniProtKB-KW"/>
</dbReference>
<dbReference type="InterPro" id="IPR011010">
    <property type="entry name" value="DNA_brk_join_enz"/>
</dbReference>
<organism evidence="1 2">
    <name type="scientific">Bradyrhizobium canariense</name>
    <dbReference type="NCBI Taxonomy" id="255045"/>
    <lineage>
        <taxon>Bacteria</taxon>
        <taxon>Pseudomonadati</taxon>
        <taxon>Pseudomonadota</taxon>
        <taxon>Alphaproteobacteria</taxon>
        <taxon>Hyphomicrobiales</taxon>
        <taxon>Nitrobacteraceae</taxon>
        <taxon>Bradyrhizobium</taxon>
    </lineage>
</organism>
<dbReference type="AlphaFoldDB" id="A0A1X3HFJ5"/>
<sequence length="68" mass="7732">QLGNTPAICRKCYVHPEVLNAYMSGDLVKMIDAKIAQKFKRQHAKLTSDEIMVLAFLRKRLDSLKALT</sequence>
<dbReference type="SUPFAM" id="SSF56349">
    <property type="entry name" value="DNA breaking-rejoining enzymes"/>
    <property type="match status" value="1"/>
</dbReference>
<reference evidence="1 2" key="1">
    <citation type="submission" date="2017-03" db="EMBL/GenBank/DDBJ databases">
        <title>Whole genome sequences of fourteen strains of Bradyrhizobium canariense and one strain of Bradyrhizobium japonicum isolated from Lupinus (Papilionoideae: Genisteae) species in Algeria.</title>
        <authorList>
            <person name="Crovadore J."/>
            <person name="Chekireb D."/>
            <person name="Brachmann A."/>
            <person name="Chablais R."/>
            <person name="Cochard B."/>
            <person name="Lefort F."/>
        </authorList>
    </citation>
    <scope>NUCLEOTIDE SEQUENCE [LARGE SCALE GENOMIC DNA]</scope>
    <source>
        <strain evidence="1 2">UBMA195</strain>
    </source>
</reference>
<proteinExistence type="predicted"/>